<gene>
    <name evidence="1" type="ORF">HAP95_00220</name>
</gene>
<dbReference type="RefSeq" id="WP_215882458.1">
    <property type="nucleotide sequence ID" value="NZ_JAAOMP010000010.1"/>
</dbReference>
<dbReference type="EMBL" id="JAAOMP010000010">
    <property type="protein sequence ID" value="MBU2758652.1"/>
    <property type="molecule type" value="Genomic_DNA"/>
</dbReference>
<dbReference type="Gene3D" id="3.40.50.300">
    <property type="entry name" value="P-loop containing nucleotide triphosphate hydrolases"/>
    <property type="match status" value="2"/>
</dbReference>
<dbReference type="InterPro" id="IPR027417">
    <property type="entry name" value="P-loop_NTPase"/>
</dbReference>
<evidence type="ECO:0008006" key="3">
    <source>
        <dbReference type="Google" id="ProtNLM"/>
    </source>
</evidence>
<evidence type="ECO:0000313" key="2">
    <source>
        <dbReference type="Proteomes" id="UP000755654"/>
    </source>
</evidence>
<protein>
    <recommendedName>
        <fullName evidence="3">Deoxynucleotide monophosphate kinase</fullName>
    </recommendedName>
</protein>
<organism evidence="1 2">
    <name type="scientific">Acidithiobacillus sulfurivorans</name>
    <dbReference type="NCBI Taxonomy" id="1958756"/>
    <lineage>
        <taxon>Bacteria</taxon>
        <taxon>Pseudomonadati</taxon>
        <taxon>Pseudomonadota</taxon>
        <taxon>Acidithiobacillia</taxon>
        <taxon>Acidithiobacillales</taxon>
        <taxon>Acidithiobacillaceae</taxon>
        <taxon>Acidithiobacillus</taxon>
    </lineage>
</organism>
<sequence length="228" mass="25902">MIIGLTGAAGCGKDTVAGILARDHGFQIIAFSDALYEEVSTAFHAPVAFLKNRETKEKRSFRLSMGCCADGNFVRVVRNARRSEHLPTGFSIPYSPRQILQWWGTDYRRAQCKTYWIDKVRVHLDVDLHWAITGVRFQDEADLVREFGGQMGLVLRPGIEPVEKHVSEAFWRTCNPDMVFRNEGTLDDLAELVRHAVTKINEPFHRPLNRCSVIDGVLRQPSGRKFDT</sequence>
<dbReference type="SUPFAM" id="SSF52540">
    <property type="entry name" value="P-loop containing nucleoside triphosphate hydrolases"/>
    <property type="match status" value="1"/>
</dbReference>
<accession>A0ABS5ZU63</accession>
<keyword evidence="2" id="KW-1185">Reference proteome</keyword>
<evidence type="ECO:0000313" key="1">
    <source>
        <dbReference type="EMBL" id="MBU2758652.1"/>
    </source>
</evidence>
<name>A0ABS5ZU63_9PROT</name>
<dbReference type="Pfam" id="PF21448">
    <property type="entry name" value="DNMK"/>
    <property type="match status" value="1"/>
</dbReference>
<dbReference type="Proteomes" id="UP000755654">
    <property type="component" value="Unassembled WGS sequence"/>
</dbReference>
<comment type="caution">
    <text evidence="1">The sequence shown here is derived from an EMBL/GenBank/DDBJ whole genome shotgun (WGS) entry which is preliminary data.</text>
</comment>
<dbReference type="InterPro" id="IPR048444">
    <property type="entry name" value="DNMK"/>
</dbReference>
<proteinExistence type="predicted"/>
<reference evidence="1 2" key="1">
    <citation type="journal article" date="2021" name="ISME J.">
        <title>Genomic evolution of the class Acidithiobacillia: deep-branching Proteobacteria living in extreme acidic conditions.</title>
        <authorList>
            <person name="Moya-Beltran A."/>
            <person name="Beard S."/>
            <person name="Rojas-Villalobos C."/>
            <person name="Issotta F."/>
            <person name="Gallardo Y."/>
            <person name="Ulloa R."/>
            <person name="Giaveno A."/>
            <person name="Degli Esposti M."/>
            <person name="Johnson D.B."/>
            <person name="Quatrini R."/>
        </authorList>
    </citation>
    <scope>NUCLEOTIDE SEQUENCE [LARGE SCALE GENOMIC DNA]</scope>
    <source>
        <strain evidence="1 2">RW2</strain>
    </source>
</reference>